<dbReference type="EMBL" id="MHIF01000069">
    <property type="protein sequence ID" value="OGY45907.1"/>
    <property type="molecule type" value="Genomic_DNA"/>
</dbReference>
<evidence type="ECO:0000313" key="3">
    <source>
        <dbReference type="Proteomes" id="UP000178432"/>
    </source>
</evidence>
<comment type="caution">
    <text evidence="2">The sequence shown here is derived from an EMBL/GenBank/DDBJ whole genome shotgun (WGS) entry which is preliminary data.</text>
</comment>
<keyword evidence="1" id="KW-0472">Membrane</keyword>
<dbReference type="AlphaFoldDB" id="A0A1G1Y2W5"/>
<accession>A0A1G1Y2W5</accession>
<evidence type="ECO:0008006" key="4">
    <source>
        <dbReference type="Google" id="ProtNLM"/>
    </source>
</evidence>
<feature type="transmembrane region" description="Helical" evidence="1">
    <location>
        <begin position="46"/>
        <end position="63"/>
    </location>
</feature>
<name>A0A1G1Y2W5_9BACT</name>
<dbReference type="Proteomes" id="UP000178432">
    <property type="component" value="Unassembled WGS sequence"/>
</dbReference>
<protein>
    <recommendedName>
        <fullName evidence="4">DUF5668 domain-containing protein</fullName>
    </recommendedName>
</protein>
<reference evidence="2 3" key="1">
    <citation type="journal article" date="2016" name="Nat. Commun.">
        <title>Thousands of microbial genomes shed light on interconnected biogeochemical processes in an aquifer system.</title>
        <authorList>
            <person name="Anantharaman K."/>
            <person name="Brown C.T."/>
            <person name="Hug L.A."/>
            <person name="Sharon I."/>
            <person name="Castelle C.J."/>
            <person name="Probst A.J."/>
            <person name="Thomas B.C."/>
            <person name="Singh A."/>
            <person name="Wilkins M.J."/>
            <person name="Karaoz U."/>
            <person name="Brodie E.L."/>
            <person name="Williams K.H."/>
            <person name="Hubbard S.S."/>
            <person name="Banfield J.F."/>
        </authorList>
    </citation>
    <scope>NUCLEOTIDE SEQUENCE [LARGE SCALE GENOMIC DNA]</scope>
</reference>
<sequence length="71" mass="8301">MKIKLNLFGKKWDFWRELAAVIFPVSFITFLALFAVDYVFPGFVSNWFNPVWLLIIAAVCVIIQQDKFSAR</sequence>
<proteinExistence type="predicted"/>
<evidence type="ECO:0000256" key="1">
    <source>
        <dbReference type="SAM" id="Phobius"/>
    </source>
</evidence>
<evidence type="ECO:0000313" key="2">
    <source>
        <dbReference type="EMBL" id="OGY45907.1"/>
    </source>
</evidence>
<organism evidence="2 3">
    <name type="scientific">Candidatus Buchananbacteria bacterium RIFCSPHIGHO2_01_FULL_46_12</name>
    <dbReference type="NCBI Taxonomy" id="1797536"/>
    <lineage>
        <taxon>Bacteria</taxon>
        <taxon>Candidatus Buchananiibacteriota</taxon>
    </lineage>
</organism>
<keyword evidence="1" id="KW-0812">Transmembrane</keyword>
<keyword evidence="1" id="KW-1133">Transmembrane helix</keyword>
<feature type="transmembrane region" description="Helical" evidence="1">
    <location>
        <begin position="21"/>
        <end position="40"/>
    </location>
</feature>
<gene>
    <name evidence="2" type="ORF">A2663_00360</name>
</gene>